<evidence type="ECO:0000256" key="1">
    <source>
        <dbReference type="SAM" id="MobiDB-lite"/>
    </source>
</evidence>
<evidence type="ECO:0000313" key="2">
    <source>
        <dbReference type="EMBL" id="CAA9501281.1"/>
    </source>
</evidence>
<feature type="compositionally biased region" description="Basic residues" evidence="1">
    <location>
        <begin position="46"/>
        <end position="65"/>
    </location>
</feature>
<feature type="compositionally biased region" description="Low complexity" evidence="1">
    <location>
        <begin position="87"/>
        <end position="98"/>
    </location>
</feature>
<organism evidence="2">
    <name type="scientific">uncultured Solirubrobacteraceae bacterium</name>
    <dbReference type="NCBI Taxonomy" id="1162706"/>
    <lineage>
        <taxon>Bacteria</taxon>
        <taxon>Bacillati</taxon>
        <taxon>Actinomycetota</taxon>
        <taxon>Thermoleophilia</taxon>
        <taxon>Solirubrobacterales</taxon>
        <taxon>Solirubrobacteraceae</taxon>
        <taxon>environmental samples</taxon>
    </lineage>
</organism>
<feature type="compositionally biased region" description="Basic residues" evidence="1">
    <location>
        <begin position="17"/>
        <end position="26"/>
    </location>
</feature>
<feature type="compositionally biased region" description="Basic and acidic residues" evidence="1">
    <location>
        <begin position="99"/>
        <end position="108"/>
    </location>
</feature>
<feature type="compositionally biased region" description="Basic and acidic residues" evidence="1">
    <location>
        <begin position="27"/>
        <end position="45"/>
    </location>
</feature>
<gene>
    <name evidence="2" type="ORF">AVDCRST_MAG85-1778</name>
</gene>
<accession>A0A6J4SQD7</accession>
<proteinExistence type="predicted"/>
<feature type="region of interest" description="Disordered" evidence="1">
    <location>
        <begin position="1"/>
        <end position="108"/>
    </location>
</feature>
<name>A0A6J4SQD7_9ACTN</name>
<feature type="non-terminal residue" evidence="2">
    <location>
        <position position="1"/>
    </location>
</feature>
<dbReference type="AlphaFoldDB" id="A0A6J4SQD7"/>
<feature type="compositionally biased region" description="Gly residues" evidence="1">
    <location>
        <begin position="1"/>
        <end position="11"/>
    </location>
</feature>
<protein>
    <submittedName>
        <fullName evidence="2">TsaE protein, required for threonylcarbamoyladenosine t(6)A37 formation in tRNA</fullName>
    </submittedName>
</protein>
<feature type="non-terminal residue" evidence="2">
    <location>
        <position position="108"/>
    </location>
</feature>
<sequence length="108" mass="11835">GGALRRGGGGQDDVRARRGPRARRHRSGDEPDVHDRPPVRADRARRPPSHRLPRRRGTRAARRLPRSGSHLLRRVAGCRGGGDEPARPGSARARGAGPSDRHDRVGRM</sequence>
<reference evidence="2" key="1">
    <citation type="submission" date="2020-02" db="EMBL/GenBank/DDBJ databases">
        <authorList>
            <person name="Meier V. D."/>
        </authorList>
    </citation>
    <scope>NUCLEOTIDE SEQUENCE</scope>
    <source>
        <strain evidence="2">AVDCRST_MAG85</strain>
    </source>
</reference>
<dbReference type="EMBL" id="CADCVT010000192">
    <property type="protein sequence ID" value="CAA9501281.1"/>
    <property type="molecule type" value="Genomic_DNA"/>
</dbReference>